<evidence type="ECO:0000313" key="3">
    <source>
        <dbReference type="EMBL" id="MBC3957706.1"/>
    </source>
</evidence>
<organism evidence="3 4">
    <name type="scientific">Pseudomonas triticifolii</name>
    <dbReference type="NCBI Taxonomy" id="2762592"/>
    <lineage>
        <taxon>Bacteria</taxon>
        <taxon>Pseudomonadati</taxon>
        <taxon>Pseudomonadota</taxon>
        <taxon>Gammaproteobacteria</taxon>
        <taxon>Pseudomonadales</taxon>
        <taxon>Pseudomonadaceae</taxon>
        <taxon>Pseudomonas</taxon>
    </lineage>
</organism>
<name>A0ABR7BKK0_9PSED</name>
<feature type="region of interest" description="Disordered" evidence="1">
    <location>
        <begin position="1"/>
        <end position="21"/>
    </location>
</feature>
<evidence type="ECO:0000256" key="1">
    <source>
        <dbReference type="SAM" id="MobiDB-lite"/>
    </source>
</evidence>
<keyword evidence="2" id="KW-1133">Transmembrane helix</keyword>
<gene>
    <name evidence="3" type="ORF">H8S56_22125</name>
</gene>
<reference evidence="3 4" key="1">
    <citation type="submission" date="2020-08" db="EMBL/GenBank/DDBJ databases">
        <title>Putative novel bacterial strains isolated from necrotic wheat leaf tissues caused by Xanthomonas translucens.</title>
        <authorList>
            <person name="Tambong J.T."/>
        </authorList>
    </citation>
    <scope>NUCLEOTIDE SEQUENCE [LARGE SCALE GENOMIC DNA]</scope>
    <source>
        <strain evidence="3 4">DOAB 1067</strain>
    </source>
</reference>
<comment type="caution">
    <text evidence="3">The sequence shown here is derived from an EMBL/GenBank/DDBJ whole genome shotgun (WGS) entry which is preliminary data.</text>
</comment>
<keyword evidence="4" id="KW-1185">Reference proteome</keyword>
<evidence type="ECO:0000256" key="2">
    <source>
        <dbReference type="SAM" id="Phobius"/>
    </source>
</evidence>
<sequence>MSDSHEATTRHDPRTRARFTPSRRTVATAIIGAALIGYLVHKTPDARDRLQNLATLAHSQGDLTAVDVLVIAQVLARPHVSN</sequence>
<feature type="compositionally biased region" description="Basic and acidic residues" evidence="1">
    <location>
        <begin position="1"/>
        <end position="15"/>
    </location>
</feature>
<dbReference type="Proteomes" id="UP000660131">
    <property type="component" value="Unassembled WGS sequence"/>
</dbReference>
<protein>
    <submittedName>
        <fullName evidence="3">Uncharacterized protein</fullName>
    </submittedName>
</protein>
<accession>A0ABR7BKK0</accession>
<evidence type="ECO:0000313" key="4">
    <source>
        <dbReference type="Proteomes" id="UP000660131"/>
    </source>
</evidence>
<keyword evidence="2" id="KW-0472">Membrane</keyword>
<dbReference type="EMBL" id="JACONV010000026">
    <property type="protein sequence ID" value="MBC3957706.1"/>
    <property type="molecule type" value="Genomic_DNA"/>
</dbReference>
<keyword evidence="2" id="KW-0812">Transmembrane</keyword>
<proteinExistence type="predicted"/>
<feature type="transmembrane region" description="Helical" evidence="2">
    <location>
        <begin position="21"/>
        <end position="40"/>
    </location>
</feature>